<sequence length="96" mass="10463">MTFDFTPGWLEPSATQSISESEPAPLRVVSVTPATAKAPAHPSNLELAELVQELFTEGSLTWDQLQSLSRVAELRPMLEPAIAGTPLVRRVSAHRQ</sequence>
<dbReference type="RefSeq" id="WP_211551343.1">
    <property type="nucleotide sequence ID" value="NZ_JAGTUF010000025.1"/>
</dbReference>
<keyword evidence="3" id="KW-1185">Reference proteome</keyword>
<dbReference type="EMBL" id="JAGTUF010000025">
    <property type="protein sequence ID" value="MBR9973526.1"/>
    <property type="molecule type" value="Genomic_DNA"/>
</dbReference>
<proteinExistence type="predicted"/>
<gene>
    <name evidence="2" type="ORF">KEC16_17500</name>
</gene>
<evidence type="ECO:0000256" key="1">
    <source>
        <dbReference type="SAM" id="MobiDB-lite"/>
    </source>
</evidence>
<comment type="caution">
    <text evidence="2">The sequence shown here is derived from an EMBL/GenBank/DDBJ whole genome shotgun (WGS) entry which is preliminary data.</text>
</comment>
<feature type="region of interest" description="Disordered" evidence="1">
    <location>
        <begin position="1"/>
        <end position="24"/>
    </location>
</feature>
<evidence type="ECO:0000313" key="3">
    <source>
        <dbReference type="Proteomes" id="UP000680714"/>
    </source>
</evidence>
<dbReference type="Proteomes" id="UP000680714">
    <property type="component" value="Unassembled WGS sequence"/>
</dbReference>
<accession>A0ABS5IGG4</accession>
<reference evidence="2 3" key="1">
    <citation type="submission" date="2021-04" db="EMBL/GenBank/DDBJ databases">
        <title>Magnetospirillum sulfuroxidans sp. nov., a facultative chemolithoautotrophic sulfur-oxidizing alphaproteobacterium isolated from freshwater sediment and proposals for Paramagetospirillum gen. nov., and Magnetospirillaceae fam. nov.</title>
        <authorList>
            <person name="Koziaeva V."/>
            <person name="Geelhoed J.S."/>
            <person name="Sorokin D.Y."/>
            <person name="Grouzdev D.S."/>
        </authorList>
    </citation>
    <scope>NUCLEOTIDE SEQUENCE [LARGE SCALE GENOMIC DNA]</scope>
    <source>
        <strain evidence="2 3">J10</strain>
    </source>
</reference>
<protein>
    <submittedName>
        <fullName evidence="2">Uncharacterized protein</fullName>
    </submittedName>
</protein>
<organism evidence="2 3">
    <name type="scientific">Magnetospirillum sulfuroxidans</name>
    <dbReference type="NCBI Taxonomy" id="611300"/>
    <lineage>
        <taxon>Bacteria</taxon>
        <taxon>Pseudomonadati</taxon>
        <taxon>Pseudomonadota</taxon>
        <taxon>Alphaproteobacteria</taxon>
        <taxon>Rhodospirillales</taxon>
        <taxon>Rhodospirillaceae</taxon>
        <taxon>Magnetospirillum</taxon>
    </lineage>
</organism>
<evidence type="ECO:0000313" key="2">
    <source>
        <dbReference type="EMBL" id="MBR9973526.1"/>
    </source>
</evidence>
<name>A0ABS5IGG4_9PROT</name>